<name>A0ABU1THA0_9SPHI</name>
<accession>A0ABU1THA0</accession>
<reference evidence="1 2" key="1">
    <citation type="submission" date="2023-07" db="EMBL/GenBank/DDBJ databases">
        <title>Sorghum-associated microbial communities from plants grown in Nebraska, USA.</title>
        <authorList>
            <person name="Schachtman D."/>
        </authorList>
    </citation>
    <scope>NUCLEOTIDE SEQUENCE [LARGE SCALE GENOMIC DNA]</scope>
    <source>
        <strain evidence="1 2">3262</strain>
    </source>
</reference>
<dbReference type="GO" id="GO:0016829">
    <property type="term" value="F:lyase activity"/>
    <property type="evidence" value="ECO:0007669"/>
    <property type="project" value="UniProtKB-KW"/>
</dbReference>
<comment type="caution">
    <text evidence="1">The sequence shown here is derived from an EMBL/GenBank/DDBJ whole genome shotgun (WGS) entry which is preliminary data.</text>
</comment>
<organism evidence="1 2">
    <name type="scientific">Mucilaginibacter pocheonensis</name>
    <dbReference type="NCBI Taxonomy" id="398050"/>
    <lineage>
        <taxon>Bacteria</taxon>
        <taxon>Pseudomonadati</taxon>
        <taxon>Bacteroidota</taxon>
        <taxon>Sphingobacteriia</taxon>
        <taxon>Sphingobacteriales</taxon>
        <taxon>Sphingobacteriaceae</taxon>
        <taxon>Mucilaginibacter</taxon>
    </lineage>
</organism>
<evidence type="ECO:0000313" key="1">
    <source>
        <dbReference type="EMBL" id="MDR6944176.1"/>
    </source>
</evidence>
<dbReference type="RefSeq" id="WP_310099774.1">
    <property type="nucleotide sequence ID" value="NZ_JAVDUU010000004.1"/>
</dbReference>
<dbReference type="Proteomes" id="UP001247620">
    <property type="component" value="Unassembled WGS sequence"/>
</dbReference>
<evidence type="ECO:0000313" key="2">
    <source>
        <dbReference type="Proteomes" id="UP001247620"/>
    </source>
</evidence>
<sequence>MKAKKEIHIIITLFGYHPLGDWAGQLFADRQVFSEPGTRVLKAAPGVMLQLCGCGAQAPTYLASTKQPIIAFKVADLEQAIKLAEAQGAKMIERTTDPCTGFSFCYLQLADGSITGCFASV</sequence>
<gene>
    <name evidence="1" type="ORF">J2W55_004036</name>
</gene>
<proteinExistence type="predicted"/>
<keyword evidence="1" id="KW-0456">Lyase</keyword>
<dbReference type="InterPro" id="IPR029068">
    <property type="entry name" value="Glyas_Bleomycin-R_OHBP_Dase"/>
</dbReference>
<keyword evidence="2" id="KW-1185">Reference proteome</keyword>
<dbReference type="EMBL" id="JAVDUU010000004">
    <property type="protein sequence ID" value="MDR6944176.1"/>
    <property type="molecule type" value="Genomic_DNA"/>
</dbReference>
<dbReference type="SUPFAM" id="SSF54593">
    <property type="entry name" value="Glyoxalase/Bleomycin resistance protein/Dihydroxybiphenyl dioxygenase"/>
    <property type="match status" value="1"/>
</dbReference>
<protein>
    <submittedName>
        <fullName evidence="1">Enzyme related to lactoylglutathione lyase</fullName>
    </submittedName>
</protein>